<keyword evidence="3" id="KW-1185">Reference proteome</keyword>
<proteinExistence type="predicted"/>
<evidence type="ECO:0000313" key="3">
    <source>
        <dbReference type="Proteomes" id="UP000070284"/>
    </source>
</evidence>
<keyword evidence="1" id="KW-0472">Membrane</keyword>
<accession>A0A133UN37</accession>
<evidence type="ECO:0008006" key="4">
    <source>
        <dbReference type="Google" id="ProtNLM"/>
    </source>
</evidence>
<evidence type="ECO:0000256" key="1">
    <source>
        <dbReference type="SAM" id="Phobius"/>
    </source>
</evidence>
<gene>
    <name evidence="2" type="ORF">AKJ65_01465</name>
</gene>
<dbReference type="Proteomes" id="UP000070284">
    <property type="component" value="Unassembled WGS sequence"/>
</dbReference>
<organism evidence="2 3">
    <name type="scientific">candidate division MSBL1 archaeon SCGC-AAA259E19</name>
    <dbReference type="NCBI Taxonomy" id="1698264"/>
    <lineage>
        <taxon>Archaea</taxon>
        <taxon>Methanobacteriati</taxon>
        <taxon>Methanobacteriota</taxon>
        <taxon>candidate division MSBL1</taxon>
    </lineage>
</organism>
<name>A0A133UN37_9EURY</name>
<dbReference type="EMBL" id="LHXO01000011">
    <property type="protein sequence ID" value="KXA95634.1"/>
    <property type="molecule type" value="Genomic_DNA"/>
</dbReference>
<evidence type="ECO:0000313" key="2">
    <source>
        <dbReference type="EMBL" id="KXA95634.1"/>
    </source>
</evidence>
<keyword evidence="1" id="KW-1133">Transmembrane helix</keyword>
<sequence>MKIRNIILASLFLQMLTVPFASADMGTVSVNPDVSLEEPGQRAIIAWNGEEEGMILTMHVSSGKYTKAVQFLPLPSKPKELGAASMDSFTEITELVLSRTGERGYAGGGGGISGEPEVILKRTIGPHGITVARSKDAESFVGWMNSFLENEGVSGEISLSNYRSVVEDYMVRGYEYWIIDIISLSGQKAIQPIYFRFPADNLYYPLEITSPIGGEGEVGLFLLTDGKVEGEFAQLSKAKYLKTEPEVRLEPLELEVSSSRLENIDNRLSEIFPGTKDLTLTVLSYKGDLSELDEDLKLGIADQVTSSDSFLGGELVILSIVLVGAILGILGIYKKSD</sequence>
<comment type="caution">
    <text evidence="2">The sequence shown here is derived from an EMBL/GenBank/DDBJ whole genome shotgun (WGS) entry which is preliminary data.</text>
</comment>
<dbReference type="AlphaFoldDB" id="A0A133UN37"/>
<keyword evidence="1" id="KW-0812">Transmembrane</keyword>
<reference evidence="2 3" key="1">
    <citation type="journal article" date="2016" name="Sci. Rep.">
        <title>Metabolic traits of an uncultured archaeal lineage -MSBL1- from brine pools of the Red Sea.</title>
        <authorList>
            <person name="Mwirichia R."/>
            <person name="Alam I."/>
            <person name="Rashid M."/>
            <person name="Vinu M."/>
            <person name="Ba-Alawi W."/>
            <person name="Anthony Kamau A."/>
            <person name="Kamanda Ngugi D."/>
            <person name="Goker M."/>
            <person name="Klenk H.P."/>
            <person name="Bajic V."/>
            <person name="Stingl U."/>
        </authorList>
    </citation>
    <scope>NUCLEOTIDE SEQUENCE [LARGE SCALE GENOMIC DNA]</scope>
    <source>
        <strain evidence="2">SCGC-AAA259E19</strain>
    </source>
</reference>
<feature type="transmembrane region" description="Helical" evidence="1">
    <location>
        <begin position="315"/>
        <end position="333"/>
    </location>
</feature>
<protein>
    <recommendedName>
        <fullName evidence="4">DUF2330 domain-containing protein</fullName>
    </recommendedName>
</protein>